<keyword evidence="1" id="KW-0677">Repeat</keyword>
<dbReference type="Gene3D" id="3.40.50.300">
    <property type="entry name" value="P-loop containing nucleotide triphosphate hydrolases"/>
    <property type="match status" value="1"/>
</dbReference>
<dbReference type="Gene3D" id="1.25.40.20">
    <property type="entry name" value="Ankyrin repeat-containing domain"/>
    <property type="match status" value="2"/>
</dbReference>
<dbReference type="PROSITE" id="PS50088">
    <property type="entry name" value="ANK_REPEAT"/>
    <property type="match status" value="3"/>
</dbReference>
<dbReference type="PROSITE" id="PS50297">
    <property type="entry name" value="ANK_REP_REGION"/>
    <property type="match status" value="1"/>
</dbReference>
<dbReference type="InterPro" id="IPR007111">
    <property type="entry name" value="NACHT_NTPase"/>
</dbReference>
<dbReference type="Pfam" id="PF22939">
    <property type="entry name" value="WHD_GPIID"/>
    <property type="match status" value="1"/>
</dbReference>
<dbReference type="InterPro" id="IPR002110">
    <property type="entry name" value="Ankyrin_rpt"/>
</dbReference>
<gene>
    <name evidence="4" type="ORF">DFP72DRAFT_537000</name>
</gene>
<feature type="domain" description="NACHT" evidence="3">
    <location>
        <begin position="103"/>
        <end position="245"/>
    </location>
</feature>
<dbReference type="InterPro" id="IPR027417">
    <property type="entry name" value="P-loop_NTPase"/>
</dbReference>
<feature type="repeat" description="ANK" evidence="2">
    <location>
        <begin position="771"/>
        <end position="803"/>
    </location>
</feature>
<organism evidence="4 5">
    <name type="scientific">Ephemerocybe angulata</name>
    <dbReference type="NCBI Taxonomy" id="980116"/>
    <lineage>
        <taxon>Eukaryota</taxon>
        <taxon>Fungi</taxon>
        <taxon>Dikarya</taxon>
        <taxon>Basidiomycota</taxon>
        <taxon>Agaricomycotina</taxon>
        <taxon>Agaricomycetes</taxon>
        <taxon>Agaricomycetidae</taxon>
        <taxon>Agaricales</taxon>
        <taxon>Agaricineae</taxon>
        <taxon>Psathyrellaceae</taxon>
        <taxon>Ephemerocybe</taxon>
    </lineage>
</organism>
<keyword evidence="2" id="KW-0040">ANK repeat</keyword>
<evidence type="ECO:0000313" key="5">
    <source>
        <dbReference type="Proteomes" id="UP000521943"/>
    </source>
</evidence>
<dbReference type="InterPro" id="IPR036770">
    <property type="entry name" value="Ankyrin_rpt-contain_sf"/>
</dbReference>
<dbReference type="InterPro" id="IPR056884">
    <property type="entry name" value="NPHP3-like_N"/>
</dbReference>
<dbReference type="AlphaFoldDB" id="A0A8H6M1G9"/>
<keyword evidence="5" id="KW-1185">Reference proteome</keyword>
<proteinExistence type="predicted"/>
<dbReference type="Pfam" id="PF00023">
    <property type="entry name" value="Ank"/>
    <property type="match status" value="3"/>
</dbReference>
<dbReference type="SUPFAM" id="SSF52540">
    <property type="entry name" value="P-loop containing nucleoside triphosphate hydrolases"/>
    <property type="match status" value="1"/>
</dbReference>
<dbReference type="OrthoDB" id="7464126at2759"/>
<dbReference type="Pfam" id="PF12796">
    <property type="entry name" value="Ank_2"/>
    <property type="match status" value="2"/>
</dbReference>
<feature type="repeat" description="ANK" evidence="2">
    <location>
        <begin position="590"/>
        <end position="623"/>
    </location>
</feature>
<dbReference type="InterPro" id="IPR054471">
    <property type="entry name" value="GPIID_WHD"/>
</dbReference>
<reference evidence="4 5" key="1">
    <citation type="submission" date="2020-07" db="EMBL/GenBank/DDBJ databases">
        <title>Comparative genomics of pyrophilous fungi reveals a link between fire events and developmental genes.</title>
        <authorList>
            <consortium name="DOE Joint Genome Institute"/>
            <person name="Steindorff A.S."/>
            <person name="Carver A."/>
            <person name="Calhoun S."/>
            <person name="Stillman K."/>
            <person name="Liu H."/>
            <person name="Lipzen A."/>
            <person name="Pangilinan J."/>
            <person name="Labutti K."/>
            <person name="Bruns T.D."/>
            <person name="Grigoriev I.V."/>
        </authorList>
    </citation>
    <scope>NUCLEOTIDE SEQUENCE [LARGE SCALE GENOMIC DNA]</scope>
    <source>
        <strain evidence="4 5">CBS 144469</strain>
    </source>
</reference>
<dbReference type="SMART" id="SM00248">
    <property type="entry name" value="ANK"/>
    <property type="match status" value="9"/>
</dbReference>
<dbReference type="EMBL" id="JACGCI010000061">
    <property type="protein sequence ID" value="KAF6749794.1"/>
    <property type="molecule type" value="Genomic_DNA"/>
</dbReference>
<dbReference type="SUPFAM" id="SSF48403">
    <property type="entry name" value="Ankyrin repeat"/>
    <property type="match status" value="1"/>
</dbReference>
<dbReference type="Pfam" id="PF24883">
    <property type="entry name" value="NPHP3_N"/>
    <property type="match status" value="1"/>
</dbReference>
<name>A0A8H6M1G9_9AGAR</name>
<evidence type="ECO:0000256" key="1">
    <source>
        <dbReference type="ARBA" id="ARBA00022737"/>
    </source>
</evidence>
<comment type="caution">
    <text evidence="4">The sequence shown here is derived from an EMBL/GenBank/DDBJ whole genome shotgun (WGS) entry which is preliminary data.</text>
</comment>
<dbReference type="PANTHER" id="PTHR10039">
    <property type="entry name" value="AMELOGENIN"/>
    <property type="match status" value="1"/>
</dbReference>
<dbReference type="PROSITE" id="PS50837">
    <property type="entry name" value="NACHT"/>
    <property type="match status" value="1"/>
</dbReference>
<dbReference type="Proteomes" id="UP000521943">
    <property type="component" value="Unassembled WGS sequence"/>
</dbReference>
<dbReference type="PANTHER" id="PTHR10039:SF15">
    <property type="entry name" value="NACHT DOMAIN-CONTAINING PROTEIN"/>
    <property type="match status" value="1"/>
</dbReference>
<evidence type="ECO:0000256" key="2">
    <source>
        <dbReference type="PROSITE-ProRule" id="PRU00023"/>
    </source>
</evidence>
<dbReference type="PRINTS" id="PR01415">
    <property type="entry name" value="ANKYRIN"/>
</dbReference>
<accession>A0A8H6M1G9</accession>
<evidence type="ECO:0000313" key="4">
    <source>
        <dbReference type="EMBL" id="KAF6749794.1"/>
    </source>
</evidence>
<protein>
    <submittedName>
        <fullName evidence="4">Ankyrin repeat-containing domain protein</fullName>
    </submittedName>
</protein>
<sequence length="942" mass="104332">MSFPQRDPFAGMYARDAHYAMNAAAAPQLFTGANGFSIDTLNIRMGADGGRDRIASIQRVAQWLSPMDARSIQHDVFSKRTIGTGSWFVEGAEYKRWLRGEQKVLWVTGMPGAGKTMLTTIAVNDLQGFCVQSSGEDVVLFFMCQYKTQPSPHEILATFLRQLYEQDRPDVSGIIHPIFSDYQTRSTRLQPEHVPDILQRVLSLYRRVFIVVDALDELQKDTRDKLVRLLWPMANVNILLTSRPNVTPNPSTGAGSILLEREVIRLQIVEQNRADIDLFVTTALQSTDRLSEILEETQSLSDQIVSKINLKASGMFLLASLQVESLKQCITRRDLLERVEQLPSGADPLYKMTMHRIEGQGDREISLAKRALVWVTYAQSYITMDALRTALAYVSPKYGIDALDRPPESVILSCCCGLLVVDQSTRIVRLVHLTADEFIQNLPEPIFKAPHSFIAKHCITYLSSFSALEPDPSTLYEEAFVTQGRSPSNPEVQFSYAYGSWAVHAKQALSEELDPEGLKSVVGHFVLSRKNYACQITVASGWQRPMKSSSSNSPSVPVGEIIQPAHLVAVHGFTYLLSFIKASLDERTSTGSTPLHLAAYRGHQEIAEAIFFDMPSRVNALDDYGYTPLMLACQQGHNTLVERFLSSDETLDINARSKHHDATALILATTWGRTSTVELLLTYNNTRTGPTSALIDLHAQDDQGRTALMIACAFGFEDIVRTFLRCCGPDAINVNQSTAFGFTAFTEAALHGSVPIFQLLLAHPRQAFDPTTDTALVRAVKFGREEMVRYLLSLGSEIDVNVRCSAGVTPLLAAVGDGQEVICRHLLGHPAIDVNVQDNRGYTPLLYAAEAGAEWLVELLLNRKDTKVNVCAIRGKKTALMLACSKGHMGVVGILLQHPEIDVNARDEKRQTALTLTGGDNRKAISAMLLRSMSWNLGSRAR</sequence>
<evidence type="ECO:0000259" key="3">
    <source>
        <dbReference type="PROSITE" id="PS50837"/>
    </source>
</evidence>
<feature type="repeat" description="ANK" evidence="2">
    <location>
        <begin position="624"/>
        <end position="656"/>
    </location>
</feature>